<feature type="domain" description="FAD-binding PCMH-type" evidence="5">
    <location>
        <begin position="35"/>
        <end position="201"/>
    </location>
</feature>
<dbReference type="InterPro" id="IPR036318">
    <property type="entry name" value="FAD-bd_PCMH-like_sf"/>
</dbReference>
<dbReference type="InterPro" id="IPR016169">
    <property type="entry name" value="FAD-bd_PCMH_sub2"/>
</dbReference>
<evidence type="ECO:0000256" key="4">
    <source>
        <dbReference type="ARBA" id="ARBA00023002"/>
    </source>
</evidence>
<accession>A0A1S9R7Y9</accession>
<dbReference type="AlphaFoldDB" id="A0A1S9R7Y9"/>
<dbReference type="EMBL" id="LJBN01000242">
    <property type="protein sequence ID" value="OOQ81623.1"/>
    <property type="molecule type" value="Genomic_DNA"/>
</dbReference>
<gene>
    <name evidence="6" type="ORF">PEBR_42290</name>
</gene>
<sequence length="450" mass="49722">MDQLTEFLAKNPHIRHVTPQSPDFEELRLGFLINESNIPAIIIRPRSAEDVAALIPVLTKNNLQFAVRVGGHDMFGRSQVTNKVTIDLREISHVNVDVESQTARLGGGVICMDMLEELQKHNVTTPFGVTPSIGQVGWATFGGYGLLSSKYGLGVDQIVGAKVVDAEGKIRDADEPMLTGIRGGGGSLGVIVEITVKIYPQDQVLAGAIFFKSEDMAAVVKRFNAAYSQAKEEGLPSSLHLFQAILNSPVGKTFSLFFMWSSSDLEEGQRWLSKVSSWSPVAMSTVQPTTHKDFGAFVCSTMPKHTYGTIFTINFYNLTPEVLDVIGTHAQKQPDIPELLFGVHELRHDAPREPNLETVFDNRCAHFLIEVIPLASNLETLAEGIAWGEEFISALRKTDAENIIPSTYISLTSPKEVDMAKIYGSRYEVLKRIKKQYDPQNVFNNTLTQL</sequence>
<dbReference type="GO" id="GO:0071949">
    <property type="term" value="F:FAD binding"/>
    <property type="evidence" value="ECO:0007669"/>
    <property type="project" value="InterPro"/>
</dbReference>
<reference evidence="7" key="1">
    <citation type="submission" date="2015-09" db="EMBL/GenBank/DDBJ databases">
        <authorList>
            <person name="Fill T.P."/>
            <person name="Baretta J.F."/>
            <person name="de Almeida L.G."/>
            <person name="Rocha M."/>
            <person name="de Souza D.H."/>
            <person name="Malavazi I."/>
            <person name="Cerdeira L.T."/>
            <person name="Hong H."/>
            <person name="Samborskyy M."/>
            <person name="de Vasconcelos A.T."/>
            <person name="Leadlay P."/>
            <person name="Rodrigues-Filho E."/>
        </authorList>
    </citation>
    <scope>NUCLEOTIDE SEQUENCE [LARGE SCALE GENOMIC DNA]</scope>
    <source>
        <strain evidence="7">LaBioMMi 136</strain>
    </source>
</reference>
<evidence type="ECO:0000313" key="7">
    <source>
        <dbReference type="Proteomes" id="UP000190744"/>
    </source>
</evidence>
<evidence type="ECO:0000256" key="1">
    <source>
        <dbReference type="ARBA" id="ARBA00005466"/>
    </source>
</evidence>
<evidence type="ECO:0000256" key="3">
    <source>
        <dbReference type="ARBA" id="ARBA00022827"/>
    </source>
</evidence>
<comment type="similarity">
    <text evidence="1">Belongs to the oxygen-dependent FAD-linked oxidoreductase family.</text>
</comment>
<keyword evidence="4" id="KW-0560">Oxidoreductase</keyword>
<dbReference type="PANTHER" id="PTHR42973:SF7">
    <property type="entry name" value="FAD-BINDING PCMH-TYPE DOMAIN-CONTAINING PROTEIN"/>
    <property type="match status" value="1"/>
</dbReference>
<dbReference type="Pfam" id="PF01565">
    <property type="entry name" value="FAD_binding_4"/>
    <property type="match status" value="1"/>
</dbReference>
<dbReference type="Pfam" id="PF08031">
    <property type="entry name" value="BBE"/>
    <property type="match status" value="1"/>
</dbReference>
<protein>
    <submittedName>
        <fullName evidence="6">D-lactate dehydrogenase</fullName>
    </submittedName>
</protein>
<name>A0A1S9R7Y9_PENBI</name>
<dbReference type="Gene3D" id="3.30.465.10">
    <property type="match status" value="1"/>
</dbReference>
<evidence type="ECO:0000256" key="2">
    <source>
        <dbReference type="ARBA" id="ARBA00022630"/>
    </source>
</evidence>
<dbReference type="Proteomes" id="UP000190744">
    <property type="component" value="Unassembled WGS sequence"/>
</dbReference>
<dbReference type="Gene3D" id="3.40.462.20">
    <property type="match status" value="1"/>
</dbReference>
<dbReference type="SUPFAM" id="SSF56176">
    <property type="entry name" value="FAD-binding/transporter-associated domain-like"/>
    <property type="match status" value="1"/>
</dbReference>
<dbReference type="InterPro" id="IPR050416">
    <property type="entry name" value="FAD-linked_Oxidoreductase"/>
</dbReference>
<keyword evidence="3" id="KW-0274">FAD</keyword>
<dbReference type="InterPro" id="IPR016167">
    <property type="entry name" value="FAD-bd_PCMH_sub1"/>
</dbReference>
<dbReference type="PROSITE" id="PS51387">
    <property type="entry name" value="FAD_PCMH"/>
    <property type="match status" value="1"/>
</dbReference>
<dbReference type="PANTHER" id="PTHR42973">
    <property type="entry name" value="BINDING OXIDOREDUCTASE, PUTATIVE (AFU_ORTHOLOGUE AFUA_1G17690)-RELATED"/>
    <property type="match status" value="1"/>
</dbReference>
<comment type="caution">
    <text evidence="6">The sequence shown here is derived from an EMBL/GenBank/DDBJ whole genome shotgun (WGS) entry which is preliminary data.</text>
</comment>
<evidence type="ECO:0000313" key="6">
    <source>
        <dbReference type="EMBL" id="OOQ81623.1"/>
    </source>
</evidence>
<dbReference type="Gene3D" id="3.30.43.10">
    <property type="entry name" value="Uridine Diphospho-n-acetylenolpyruvylglucosamine Reductase, domain 2"/>
    <property type="match status" value="1"/>
</dbReference>
<proteinExistence type="inferred from homology"/>
<organism evidence="6 7">
    <name type="scientific">Penicillium brasilianum</name>
    <dbReference type="NCBI Taxonomy" id="104259"/>
    <lineage>
        <taxon>Eukaryota</taxon>
        <taxon>Fungi</taxon>
        <taxon>Dikarya</taxon>
        <taxon>Ascomycota</taxon>
        <taxon>Pezizomycotina</taxon>
        <taxon>Eurotiomycetes</taxon>
        <taxon>Eurotiomycetidae</taxon>
        <taxon>Eurotiales</taxon>
        <taxon>Aspergillaceae</taxon>
        <taxon>Penicillium</taxon>
    </lineage>
</organism>
<dbReference type="GO" id="GO:0016491">
    <property type="term" value="F:oxidoreductase activity"/>
    <property type="evidence" value="ECO:0007669"/>
    <property type="project" value="UniProtKB-KW"/>
</dbReference>
<evidence type="ECO:0000259" key="5">
    <source>
        <dbReference type="PROSITE" id="PS51387"/>
    </source>
</evidence>
<dbReference type="InterPro" id="IPR006094">
    <property type="entry name" value="Oxid_FAD_bind_N"/>
</dbReference>
<dbReference type="InterPro" id="IPR016166">
    <property type="entry name" value="FAD-bd_PCMH"/>
</dbReference>
<dbReference type="InterPro" id="IPR012951">
    <property type="entry name" value="BBE"/>
</dbReference>
<keyword evidence="2" id="KW-0285">Flavoprotein</keyword>